<keyword evidence="2" id="KW-1185">Reference proteome</keyword>
<evidence type="ECO:0000313" key="2">
    <source>
        <dbReference type="Proteomes" id="UP001056120"/>
    </source>
</evidence>
<gene>
    <name evidence="1" type="ORF">L1987_43334</name>
</gene>
<evidence type="ECO:0000313" key="1">
    <source>
        <dbReference type="EMBL" id="KAI3784239.1"/>
    </source>
</evidence>
<accession>A0ACB9GKT1</accession>
<reference evidence="2" key="1">
    <citation type="journal article" date="2022" name="Mol. Ecol. Resour.">
        <title>The genomes of chicory, endive, great burdock and yacon provide insights into Asteraceae palaeo-polyploidization history and plant inulin production.</title>
        <authorList>
            <person name="Fan W."/>
            <person name="Wang S."/>
            <person name="Wang H."/>
            <person name="Wang A."/>
            <person name="Jiang F."/>
            <person name="Liu H."/>
            <person name="Zhao H."/>
            <person name="Xu D."/>
            <person name="Zhang Y."/>
        </authorList>
    </citation>
    <scope>NUCLEOTIDE SEQUENCE [LARGE SCALE GENOMIC DNA]</scope>
    <source>
        <strain evidence="2">cv. Yunnan</strain>
    </source>
</reference>
<dbReference type="Proteomes" id="UP001056120">
    <property type="component" value="Linkage Group LG14"/>
</dbReference>
<proteinExistence type="predicted"/>
<reference evidence="1 2" key="2">
    <citation type="journal article" date="2022" name="Mol. Ecol. Resour.">
        <title>The genomes of chicory, endive, great burdock and yacon provide insights into Asteraceae paleo-polyploidization history and plant inulin production.</title>
        <authorList>
            <person name="Fan W."/>
            <person name="Wang S."/>
            <person name="Wang H."/>
            <person name="Wang A."/>
            <person name="Jiang F."/>
            <person name="Liu H."/>
            <person name="Zhao H."/>
            <person name="Xu D."/>
            <person name="Zhang Y."/>
        </authorList>
    </citation>
    <scope>NUCLEOTIDE SEQUENCE [LARGE SCALE GENOMIC DNA]</scope>
    <source>
        <strain evidence="2">cv. Yunnan</strain>
        <tissue evidence="1">Leaves</tissue>
    </source>
</reference>
<comment type="caution">
    <text evidence="1">The sequence shown here is derived from an EMBL/GenBank/DDBJ whole genome shotgun (WGS) entry which is preliminary data.</text>
</comment>
<sequence>MISPATQGQWGDRDDGDKLFLRALLRNQNLPNQECLIVVHEDADYDVGQWYDKSVVGKAKDLSQLCGLHDSLSNGGIKVSNLRYMGGLHVLLTFRNYPEANDLVRDKQKWSKVFTNLDIWTGQDYDYERILWLKIHGVRAHLWESQVF</sequence>
<name>A0ACB9GKT1_9ASTR</name>
<organism evidence="1 2">
    <name type="scientific">Smallanthus sonchifolius</name>
    <dbReference type="NCBI Taxonomy" id="185202"/>
    <lineage>
        <taxon>Eukaryota</taxon>
        <taxon>Viridiplantae</taxon>
        <taxon>Streptophyta</taxon>
        <taxon>Embryophyta</taxon>
        <taxon>Tracheophyta</taxon>
        <taxon>Spermatophyta</taxon>
        <taxon>Magnoliopsida</taxon>
        <taxon>eudicotyledons</taxon>
        <taxon>Gunneridae</taxon>
        <taxon>Pentapetalae</taxon>
        <taxon>asterids</taxon>
        <taxon>campanulids</taxon>
        <taxon>Asterales</taxon>
        <taxon>Asteraceae</taxon>
        <taxon>Asteroideae</taxon>
        <taxon>Heliantheae alliance</taxon>
        <taxon>Millerieae</taxon>
        <taxon>Smallanthus</taxon>
    </lineage>
</organism>
<dbReference type="EMBL" id="CM042031">
    <property type="protein sequence ID" value="KAI3784239.1"/>
    <property type="molecule type" value="Genomic_DNA"/>
</dbReference>
<protein>
    <submittedName>
        <fullName evidence="1">Uncharacterized protein</fullName>
    </submittedName>
</protein>